<accession>A0A8H7UBQ2</accession>
<comment type="caution">
    <text evidence="7">The sequence shown here is derived from an EMBL/GenBank/DDBJ whole genome shotgun (WGS) entry which is preliminary data.</text>
</comment>
<dbReference type="GO" id="GO:0032543">
    <property type="term" value="P:mitochondrial translation"/>
    <property type="evidence" value="ECO:0007669"/>
    <property type="project" value="UniProtKB-ARBA"/>
</dbReference>
<evidence type="ECO:0000259" key="6">
    <source>
        <dbReference type="Pfam" id="PF00472"/>
    </source>
</evidence>
<evidence type="ECO:0000313" key="8">
    <source>
        <dbReference type="Proteomes" id="UP000612746"/>
    </source>
</evidence>
<feature type="domain" description="Prokaryotic-type class I peptide chain release factors" evidence="6">
    <location>
        <begin position="63"/>
        <end position="157"/>
    </location>
</feature>
<dbReference type="AlphaFoldDB" id="A0A8H7UBQ2"/>
<dbReference type="PANTHER" id="PTHR46203:SF1">
    <property type="entry name" value="MITOCHONDRIAL TRANSLATION RELEASE FACTOR IN RESCUE"/>
    <property type="match status" value="1"/>
</dbReference>
<evidence type="ECO:0000256" key="5">
    <source>
        <dbReference type="SAM" id="MobiDB-lite"/>
    </source>
</evidence>
<protein>
    <recommendedName>
        <fullName evidence="6">Prokaryotic-type class I peptide chain release factors domain-containing protein</fullName>
    </recommendedName>
</protein>
<dbReference type="GO" id="GO:0003747">
    <property type="term" value="F:translation release factor activity"/>
    <property type="evidence" value="ECO:0007669"/>
    <property type="project" value="InterPro"/>
</dbReference>
<dbReference type="InterPro" id="IPR052405">
    <property type="entry name" value="Mito_Transl_Release_Factor"/>
</dbReference>
<dbReference type="Gene3D" id="3.30.160.20">
    <property type="match status" value="1"/>
</dbReference>
<dbReference type="PANTHER" id="PTHR46203">
    <property type="entry name" value="PROBABLE PEPTIDE CHAIN RELEASE FACTOR C12ORF65"/>
    <property type="match status" value="1"/>
</dbReference>
<proteinExistence type="inferred from homology"/>
<feature type="region of interest" description="Disordered" evidence="5">
    <location>
        <begin position="147"/>
        <end position="186"/>
    </location>
</feature>
<evidence type="ECO:0000256" key="4">
    <source>
        <dbReference type="ARBA" id="ARBA00023128"/>
    </source>
</evidence>
<evidence type="ECO:0000256" key="3">
    <source>
        <dbReference type="ARBA" id="ARBA00022946"/>
    </source>
</evidence>
<gene>
    <name evidence="7" type="ORF">INT44_006524</name>
</gene>
<evidence type="ECO:0000313" key="7">
    <source>
        <dbReference type="EMBL" id="KAG2179676.1"/>
    </source>
</evidence>
<sequence length="217" mass="23907">MQPYLSTLRTSLLRNGTFHTPLITPSAKLLPIPSFLLPRLYASKVPRAADGNANTESAAQRQKIVLNDDDLIETFVRGSGPGGQCINKRSNCVDLRHIPTGLRVQCQQTRSLAQNRGIARKLLIGKLDDRFNGTLSKNAVKAKKIAKGKKRQMKRAKEKYGAKPALSTTSEDGMEGQADIVEDEEDPYEEVLLEEVGCIRHNGIEDPVVDKTNLVST</sequence>
<dbReference type="InterPro" id="IPR045853">
    <property type="entry name" value="Pep_chain_release_fac_I_sf"/>
</dbReference>
<keyword evidence="3" id="KW-0809">Transit peptide</keyword>
<dbReference type="InterPro" id="IPR000352">
    <property type="entry name" value="Pep_chain_release_fac_I"/>
</dbReference>
<dbReference type="Pfam" id="PF00472">
    <property type="entry name" value="RF-1"/>
    <property type="match status" value="1"/>
</dbReference>
<dbReference type="SUPFAM" id="SSF75620">
    <property type="entry name" value="Release factor"/>
    <property type="match status" value="1"/>
</dbReference>
<comment type="subcellular location">
    <subcellularLocation>
        <location evidence="1">Mitochondrion</location>
    </subcellularLocation>
</comment>
<reference evidence="7" key="1">
    <citation type="submission" date="2020-12" db="EMBL/GenBank/DDBJ databases">
        <title>Metabolic potential, ecology and presence of endohyphal bacteria is reflected in genomic diversity of Mucoromycotina.</title>
        <authorList>
            <person name="Muszewska A."/>
            <person name="Okrasinska A."/>
            <person name="Steczkiewicz K."/>
            <person name="Drgas O."/>
            <person name="Orlowska M."/>
            <person name="Perlinska-Lenart U."/>
            <person name="Aleksandrzak-Piekarczyk T."/>
            <person name="Szatraj K."/>
            <person name="Zielenkiewicz U."/>
            <person name="Pilsyk S."/>
            <person name="Malc E."/>
            <person name="Mieczkowski P."/>
            <person name="Kruszewska J.S."/>
            <person name="Biernat P."/>
            <person name="Pawlowska J."/>
        </authorList>
    </citation>
    <scope>NUCLEOTIDE SEQUENCE</scope>
    <source>
        <strain evidence="7">WA0000051536</strain>
    </source>
</reference>
<keyword evidence="8" id="KW-1185">Reference proteome</keyword>
<feature type="compositionally biased region" description="Basic residues" evidence="5">
    <location>
        <begin position="147"/>
        <end position="157"/>
    </location>
</feature>
<organism evidence="7 8">
    <name type="scientific">Umbelopsis vinacea</name>
    <dbReference type="NCBI Taxonomy" id="44442"/>
    <lineage>
        <taxon>Eukaryota</taxon>
        <taxon>Fungi</taxon>
        <taxon>Fungi incertae sedis</taxon>
        <taxon>Mucoromycota</taxon>
        <taxon>Mucoromycotina</taxon>
        <taxon>Umbelopsidomycetes</taxon>
        <taxon>Umbelopsidales</taxon>
        <taxon>Umbelopsidaceae</taxon>
        <taxon>Umbelopsis</taxon>
    </lineage>
</organism>
<name>A0A8H7UBQ2_9FUNG</name>
<dbReference type="OrthoDB" id="277888at2759"/>
<comment type="similarity">
    <text evidence="2">Belongs to the prokaryotic/mitochondrial release factor family.</text>
</comment>
<evidence type="ECO:0000256" key="2">
    <source>
        <dbReference type="ARBA" id="ARBA00010835"/>
    </source>
</evidence>
<dbReference type="Proteomes" id="UP000612746">
    <property type="component" value="Unassembled WGS sequence"/>
</dbReference>
<dbReference type="EMBL" id="JAEPRA010000010">
    <property type="protein sequence ID" value="KAG2179676.1"/>
    <property type="molecule type" value="Genomic_DNA"/>
</dbReference>
<evidence type="ECO:0000256" key="1">
    <source>
        <dbReference type="ARBA" id="ARBA00004173"/>
    </source>
</evidence>
<dbReference type="GO" id="GO:0005739">
    <property type="term" value="C:mitochondrion"/>
    <property type="evidence" value="ECO:0007669"/>
    <property type="project" value="UniProtKB-SubCell"/>
</dbReference>
<keyword evidence="4" id="KW-0496">Mitochondrion</keyword>